<dbReference type="AlphaFoldDB" id="C9RA90"/>
<dbReference type="Proteomes" id="UP000002620">
    <property type="component" value="Chromosome"/>
</dbReference>
<accession>C9RA90</accession>
<reference evidence="1 2" key="1">
    <citation type="submission" date="2009-10" db="EMBL/GenBank/DDBJ databases">
        <title>Complete sequence of chromosome of Ammonifex degensii KC4.</title>
        <authorList>
            <consortium name="US DOE Joint Genome Institute"/>
            <person name="Kerfeld C."/>
            <person name="Goodner B."/>
            <person name="Huber H."/>
            <person name="Stetter K."/>
            <person name="Lucas S."/>
            <person name="Copeland A."/>
            <person name="Lapidus A."/>
            <person name="Glavina del Rio T."/>
            <person name="Dalin E."/>
            <person name="Tice H."/>
            <person name="Bruce D."/>
            <person name="Goodwin L."/>
            <person name="Pitluck S."/>
            <person name="Saunders E."/>
            <person name="Brettin T."/>
            <person name="Detter J.C."/>
            <person name="Han C."/>
            <person name="Larimer F."/>
            <person name="Land M."/>
            <person name="Hauser L."/>
            <person name="Kyrpides N."/>
            <person name="Ovchinnikova G."/>
            <person name="Richardson P."/>
        </authorList>
    </citation>
    <scope>NUCLEOTIDE SEQUENCE [LARGE SCALE GENOMIC DNA]</scope>
    <source>
        <strain evidence="2">DSM 10501 / KC4</strain>
    </source>
</reference>
<name>C9RA90_AMMDK</name>
<dbReference type="HOGENOM" id="CLU_1709433_0_0_9"/>
<dbReference type="KEGG" id="adg:Adeg_0022"/>
<protein>
    <recommendedName>
        <fullName evidence="3">TubC N-terminal docking domain-containing protein</fullName>
    </recommendedName>
</protein>
<evidence type="ECO:0000313" key="2">
    <source>
        <dbReference type="Proteomes" id="UP000002620"/>
    </source>
</evidence>
<proteinExistence type="predicted"/>
<dbReference type="STRING" id="429009.Adeg_0022"/>
<gene>
    <name evidence="1" type="ordered locus">Adeg_0022</name>
</gene>
<evidence type="ECO:0000313" key="1">
    <source>
        <dbReference type="EMBL" id="ACX51199.1"/>
    </source>
</evidence>
<evidence type="ECO:0008006" key="3">
    <source>
        <dbReference type="Google" id="ProtNLM"/>
    </source>
</evidence>
<organism evidence="1 2">
    <name type="scientific">Ammonifex degensii (strain DSM 10501 / KC4)</name>
    <dbReference type="NCBI Taxonomy" id="429009"/>
    <lineage>
        <taxon>Bacteria</taxon>
        <taxon>Bacillati</taxon>
        <taxon>Bacillota</taxon>
        <taxon>Clostridia</taxon>
        <taxon>Thermoanaerobacterales</taxon>
        <taxon>Thermoanaerobacteraceae</taxon>
        <taxon>Ammonifex</taxon>
    </lineage>
</organism>
<keyword evidence="2" id="KW-1185">Reference proteome</keyword>
<dbReference type="EMBL" id="CP001785">
    <property type="protein sequence ID" value="ACX51199.1"/>
    <property type="molecule type" value="Genomic_DNA"/>
</dbReference>
<sequence>MISRSEIPGLLELLSRHGVEVYLRDGTVKVRKPWPSWDGAPGPVKDALRQLKAQREELRRHLLFRREFYSWTEPCDPEEEARVLAALGEPEERVPPPEREAVATSGARNACRRCKKCPAVEFGYCAECAAEIREKLDPAALEERGICLGDINF</sequence>